<evidence type="ECO:0000313" key="3">
    <source>
        <dbReference type="Proteomes" id="UP000232688"/>
    </source>
</evidence>
<accession>A0A2I1DYU4</accession>
<sequence length="86" mass="9691">MGNLNEDESDDDSDLNEEEEDSIATSEAGVATVFNITGWTNPRDCWNNLNTFFRSQYSFSGGGQGTTHFLIMLVLKKEENAWHKTL</sequence>
<comment type="caution">
    <text evidence="2">The sequence shown here is derived from an EMBL/GenBank/DDBJ whole genome shotgun (WGS) entry which is preliminary data.</text>
</comment>
<protein>
    <submittedName>
        <fullName evidence="2">Uncharacterized protein</fullName>
    </submittedName>
</protein>
<feature type="region of interest" description="Disordered" evidence="1">
    <location>
        <begin position="1"/>
        <end position="28"/>
    </location>
</feature>
<proteinExistence type="predicted"/>
<dbReference type="VEuPathDB" id="FungiDB:RhiirA1_530928"/>
<evidence type="ECO:0000313" key="2">
    <source>
        <dbReference type="EMBL" id="PKC72799.1"/>
    </source>
</evidence>
<feature type="compositionally biased region" description="Acidic residues" evidence="1">
    <location>
        <begin position="1"/>
        <end position="22"/>
    </location>
</feature>
<evidence type="ECO:0000256" key="1">
    <source>
        <dbReference type="SAM" id="MobiDB-lite"/>
    </source>
</evidence>
<dbReference type="EMBL" id="LLXH01000113">
    <property type="protein sequence ID" value="PKC72799.1"/>
    <property type="molecule type" value="Genomic_DNA"/>
</dbReference>
<organism evidence="2 3">
    <name type="scientific">Rhizophagus irregularis</name>
    <dbReference type="NCBI Taxonomy" id="588596"/>
    <lineage>
        <taxon>Eukaryota</taxon>
        <taxon>Fungi</taxon>
        <taxon>Fungi incertae sedis</taxon>
        <taxon>Mucoromycota</taxon>
        <taxon>Glomeromycotina</taxon>
        <taxon>Glomeromycetes</taxon>
        <taxon>Glomerales</taxon>
        <taxon>Glomeraceae</taxon>
        <taxon>Rhizophagus</taxon>
    </lineage>
</organism>
<reference evidence="2 3" key="2">
    <citation type="submission" date="2017-10" db="EMBL/GenBank/DDBJ databases">
        <title>Genome analyses suggest a sexual origin of heterokaryosis in a supposedly ancient asexual fungus.</title>
        <authorList>
            <person name="Corradi N."/>
            <person name="Sedzielewska K."/>
            <person name="Noel J."/>
            <person name="Charron P."/>
            <person name="Farinelli L."/>
            <person name="Marton T."/>
            <person name="Kruger M."/>
            <person name="Pelin A."/>
            <person name="Brachmann A."/>
            <person name="Corradi N."/>
        </authorList>
    </citation>
    <scope>NUCLEOTIDE SEQUENCE [LARGE SCALE GENOMIC DNA]</scope>
    <source>
        <strain evidence="2 3">A1</strain>
    </source>
</reference>
<gene>
    <name evidence="2" type="ORF">RhiirA1_530928</name>
</gene>
<dbReference type="AlphaFoldDB" id="A0A2I1DYU4"/>
<name>A0A2I1DYU4_9GLOM</name>
<dbReference type="Proteomes" id="UP000232688">
    <property type="component" value="Unassembled WGS sequence"/>
</dbReference>
<reference evidence="2 3" key="1">
    <citation type="submission" date="2017-10" db="EMBL/GenBank/DDBJ databases">
        <title>Extensive intraspecific genome diversity in a model arbuscular mycorrhizal fungus.</title>
        <authorList>
            <person name="Chen E.C.H."/>
            <person name="Morin E."/>
            <person name="Baudet D."/>
            <person name="Noel J."/>
            <person name="Ndikumana S."/>
            <person name="Charron P."/>
            <person name="St-Onge C."/>
            <person name="Giorgi J."/>
            <person name="Grigoriev I.V."/>
            <person name="Roux C."/>
            <person name="Martin F.M."/>
            <person name="Corradi N."/>
        </authorList>
    </citation>
    <scope>NUCLEOTIDE SEQUENCE [LARGE SCALE GENOMIC DNA]</scope>
    <source>
        <strain evidence="2 3">A1</strain>
    </source>
</reference>